<dbReference type="OrthoDB" id="1119931at2"/>
<evidence type="ECO:0000256" key="4">
    <source>
        <dbReference type="ARBA" id="ARBA00023136"/>
    </source>
</evidence>
<dbReference type="EMBL" id="RYYU01000001">
    <property type="protein sequence ID" value="RUL58523.1"/>
    <property type="molecule type" value="Genomic_DNA"/>
</dbReference>
<feature type="domain" description="NfeD-like C-terminal" evidence="6">
    <location>
        <begin position="91"/>
        <end position="150"/>
    </location>
</feature>
<protein>
    <submittedName>
        <fullName evidence="7">NfeD family protein</fullName>
    </submittedName>
</protein>
<keyword evidence="4 5" id="KW-0472">Membrane</keyword>
<dbReference type="RefSeq" id="WP_126677621.1">
    <property type="nucleotide sequence ID" value="NZ_CAUUVU010000021.1"/>
</dbReference>
<dbReference type="GO" id="GO:0005886">
    <property type="term" value="C:plasma membrane"/>
    <property type="evidence" value="ECO:0007669"/>
    <property type="project" value="TreeGrafter"/>
</dbReference>
<organism evidence="7 8">
    <name type="scientific">Prevotella koreensis</name>
    <dbReference type="NCBI Taxonomy" id="2490854"/>
    <lineage>
        <taxon>Bacteria</taxon>
        <taxon>Pseudomonadati</taxon>
        <taxon>Bacteroidota</taxon>
        <taxon>Bacteroidia</taxon>
        <taxon>Bacteroidales</taxon>
        <taxon>Prevotellaceae</taxon>
        <taxon>Prevotella</taxon>
    </lineage>
</organism>
<dbReference type="SUPFAM" id="SSF141322">
    <property type="entry name" value="NfeD domain-like"/>
    <property type="match status" value="1"/>
</dbReference>
<keyword evidence="8" id="KW-1185">Reference proteome</keyword>
<evidence type="ECO:0000256" key="1">
    <source>
        <dbReference type="ARBA" id="ARBA00004141"/>
    </source>
</evidence>
<dbReference type="Proteomes" id="UP000278983">
    <property type="component" value="Unassembled WGS sequence"/>
</dbReference>
<dbReference type="Gene3D" id="2.40.50.140">
    <property type="entry name" value="Nucleic acid-binding proteins"/>
    <property type="match status" value="1"/>
</dbReference>
<dbReference type="PANTHER" id="PTHR33507">
    <property type="entry name" value="INNER MEMBRANE PROTEIN YBBJ"/>
    <property type="match status" value="1"/>
</dbReference>
<keyword evidence="2 5" id="KW-0812">Transmembrane</keyword>
<evidence type="ECO:0000256" key="3">
    <source>
        <dbReference type="ARBA" id="ARBA00022989"/>
    </source>
</evidence>
<dbReference type="Pfam" id="PF01957">
    <property type="entry name" value="NfeD"/>
    <property type="match status" value="1"/>
</dbReference>
<evidence type="ECO:0000259" key="6">
    <source>
        <dbReference type="Pfam" id="PF01957"/>
    </source>
</evidence>
<dbReference type="AlphaFoldDB" id="A0A3S0P766"/>
<accession>A0A3S0P766</accession>
<evidence type="ECO:0000313" key="7">
    <source>
        <dbReference type="EMBL" id="RUL58523.1"/>
    </source>
</evidence>
<dbReference type="InterPro" id="IPR002810">
    <property type="entry name" value="NfeD-like_C"/>
</dbReference>
<gene>
    <name evidence="7" type="ORF">EHV08_01225</name>
</gene>
<dbReference type="PANTHER" id="PTHR33507:SF3">
    <property type="entry name" value="INNER MEMBRANE PROTEIN YBBJ"/>
    <property type="match status" value="1"/>
</dbReference>
<evidence type="ECO:0000313" key="8">
    <source>
        <dbReference type="Proteomes" id="UP000278983"/>
    </source>
</evidence>
<proteinExistence type="predicted"/>
<comment type="caution">
    <text evidence="7">The sequence shown here is derived from an EMBL/GenBank/DDBJ whole genome shotgun (WGS) entry which is preliminary data.</text>
</comment>
<evidence type="ECO:0000256" key="2">
    <source>
        <dbReference type="ARBA" id="ARBA00022692"/>
    </source>
</evidence>
<reference evidence="7 8" key="1">
    <citation type="submission" date="2018-12" db="EMBL/GenBank/DDBJ databases">
        <title>Genome sequencing of Prevotella sp. KCOM 3155 (= JS262).</title>
        <authorList>
            <person name="Kook J.-K."/>
            <person name="Park S.-N."/>
            <person name="Lim Y.K."/>
        </authorList>
    </citation>
    <scope>NUCLEOTIDE SEQUENCE [LARGE SCALE GENOMIC DNA]</scope>
    <source>
        <strain evidence="7 8">KCOM 3155</strain>
    </source>
</reference>
<comment type="subcellular location">
    <subcellularLocation>
        <location evidence="1">Membrane</location>
        <topology evidence="1">Multi-pass membrane protein</topology>
    </subcellularLocation>
</comment>
<evidence type="ECO:0000256" key="5">
    <source>
        <dbReference type="SAM" id="Phobius"/>
    </source>
</evidence>
<feature type="transmembrane region" description="Helical" evidence="5">
    <location>
        <begin position="55"/>
        <end position="72"/>
    </location>
</feature>
<dbReference type="InterPro" id="IPR052165">
    <property type="entry name" value="Membrane_assoc_protease"/>
</dbReference>
<sequence length="151" mass="16675">MGIFDYFTQNLWQFWAVVAFMLLILELTSGDFFIICFAIAAGVTSVLSLTGLPFLWQLLIFAILAVLCLFFVRPVMLKYFHRNDPDRKSNADALIGQEGRVSETIVADGHGRVAIDGDDWKAVSADGGEIGEGTKVRVVGRDSIIITVEKC</sequence>
<feature type="transmembrane region" description="Helical" evidence="5">
    <location>
        <begin position="6"/>
        <end position="25"/>
    </location>
</feature>
<dbReference type="InterPro" id="IPR012340">
    <property type="entry name" value="NA-bd_OB-fold"/>
</dbReference>
<keyword evidence="3 5" id="KW-1133">Transmembrane helix</keyword>
<name>A0A3S0P766_9BACT</name>